<feature type="transmembrane region" description="Helical" evidence="1">
    <location>
        <begin position="221"/>
        <end position="241"/>
    </location>
</feature>
<comment type="caution">
    <text evidence="2">The sequence shown here is derived from an EMBL/GenBank/DDBJ whole genome shotgun (WGS) entry which is preliminary data.</text>
</comment>
<evidence type="ECO:0000256" key="1">
    <source>
        <dbReference type="SAM" id="Phobius"/>
    </source>
</evidence>
<feature type="transmembrane region" description="Helical" evidence="1">
    <location>
        <begin position="62"/>
        <end position="82"/>
    </location>
</feature>
<dbReference type="Proteomes" id="UP001140510">
    <property type="component" value="Unassembled WGS sequence"/>
</dbReference>
<accession>A0A9W9DBB1</accession>
<feature type="transmembrane region" description="Helical" evidence="1">
    <location>
        <begin position="188"/>
        <end position="209"/>
    </location>
</feature>
<proteinExistence type="predicted"/>
<dbReference type="AlphaFoldDB" id="A0A9W9DBB1"/>
<keyword evidence="1" id="KW-0472">Membrane</keyword>
<dbReference type="OrthoDB" id="3783050at2759"/>
<dbReference type="PROSITE" id="PS51257">
    <property type="entry name" value="PROKAR_LIPOPROTEIN"/>
    <property type="match status" value="1"/>
</dbReference>
<organism evidence="2 3">
    <name type="scientific">Didymella pomorum</name>
    <dbReference type="NCBI Taxonomy" id="749634"/>
    <lineage>
        <taxon>Eukaryota</taxon>
        <taxon>Fungi</taxon>
        <taxon>Dikarya</taxon>
        <taxon>Ascomycota</taxon>
        <taxon>Pezizomycotina</taxon>
        <taxon>Dothideomycetes</taxon>
        <taxon>Pleosporomycetidae</taxon>
        <taxon>Pleosporales</taxon>
        <taxon>Pleosporineae</taxon>
        <taxon>Didymellaceae</taxon>
        <taxon>Didymella</taxon>
    </lineage>
</organism>
<feature type="transmembrane region" description="Helical" evidence="1">
    <location>
        <begin position="30"/>
        <end position="50"/>
    </location>
</feature>
<protein>
    <submittedName>
        <fullName evidence="2">Uncharacterized protein</fullName>
    </submittedName>
</protein>
<dbReference type="EMBL" id="JAPEVA010000004">
    <property type="protein sequence ID" value="KAJ4411842.1"/>
    <property type="molecule type" value="Genomic_DNA"/>
</dbReference>
<keyword evidence="3" id="KW-1185">Reference proteome</keyword>
<feature type="transmembrane region" description="Helical" evidence="1">
    <location>
        <begin position="144"/>
        <end position="168"/>
    </location>
</feature>
<keyword evidence="1" id="KW-1133">Transmembrane helix</keyword>
<evidence type="ECO:0000313" key="2">
    <source>
        <dbReference type="EMBL" id="KAJ4411842.1"/>
    </source>
</evidence>
<reference evidence="2" key="1">
    <citation type="submission" date="2022-10" db="EMBL/GenBank/DDBJ databases">
        <title>Tapping the CABI collections for fungal endophytes: first genome assemblies for Collariella, Neodidymelliopsis, Ascochyta clinopodiicola, Didymella pomorum, Didymosphaeria variabile, Neocosmospora piperis and Neocucurbitaria cava.</title>
        <authorList>
            <person name="Hill R."/>
        </authorList>
    </citation>
    <scope>NUCLEOTIDE SEQUENCE</scope>
    <source>
        <strain evidence="2">IMI 355091</strain>
    </source>
</reference>
<evidence type="ECO:0000313" key="3">
    <source>
        <dbReference type="Proteomes" id="UP001140510"/>
    </source>
</evidence>
<name>A0A9W9DBB1_9PLEO</name>
<sequence>MARRYGSSYSSSSSCFQSSWYTTPDALSQYARGWVFLAVYLGIFITLFVVRKRAGAGKRLIGWAYTGALFFTVLNYIFQVVLSTLSACDALNDVKSSYDTNIATLVFSWLQTMLYLYVVFYLLNIMLRKQLGQSLSVFKVVFGIDLLILGVLLLTTTAMLCQYYYWYAHRGDDWDYPSSLFATVYIDLSFNAFEILSVIGSGVLSILAVKSLKQRGMAQTSLMIWVTVLHFGILFSTVWILTQNAMQLGSAFYYTRVSREVLQWFSAVFYALSFVSVIIIARNPVWKSTAFAEEQQYAYHQEQPVYDGAQRA</sequence>
<feature type="transmembrane region" description="Helical" evidence="1">
    <location>
        <begin position="261"/>
        <end position="281"/>
    </location>
</feature>
<keyword evidence="1" id="KW-0812">Transmembrane</keyword>
<gene>
    <name evidence="2" type="ORF">N0V91_000978</name>
</gene>
<feature type="transmembrane region" description="Helical" evidence="1">
    <location>
        <begin position="102"/>
        <end position="123"/>
    </location>
</feature>